<dbReference type="SUPFAM" id="SSF48403">
    <property type="entry name" value="Ankyrin repeat"/>
    <property type="match status" value="1"/>
</dbReference>
<dbReference type="RefSeq" id="YP_009448514.1">
    <property type="nucleotide sequence ID" value="NC_036594.1"/>
</dbReference>
<dbReference type="Gene3D" id="1.25.40.20">
    <property type="entry name" value="Ankyrin repeat-containing domain"/>
    <property type="match status" value="1"/>
</dbReference>
<name>A0A2I2L3T6_9VIRU</name>
<dbReference type="KEGG" id="vg:35382082"/>
<dbReference type="InterPro" id="IPR036770">
    <property type="entry name" value="Ankyrin_rpt-contain_sf"/>
</dbReference>
<protein>
    <submittedName>
        <fullName evidence="1">Ankyrin-repeat protein</fullName>
    </submittedName>
</protein>
<dbReference type="GeneID" id="35382082"/>
<evidence type="ECO:0000313" key="2">
    <source>
        <dbReference type="Proteomes" id="UP000236316"/>
    </source>
</evidence>
<sequence length="458" mass="54132">MNIVEDILIYNICPYLSQREICNLFNCIKRYRSLYKYHTILFPYKSFEDCIKDDAIVSYKNLIINGEVKSYKVGLKCSCKYKNIHFIKYFISIREKTLQFIEYNIINGFDKEKLLISKHENKYDDIDEIFKYAAALHDRELLDYFLNNTSDKCYGFYGACEHSNLYLLSNLFENIDIDLDKNINITPKWKDLYDIDTMVLRGSIDHCVQGNNKFLFEKLYKVAKDKSITHFINWDNILLNSCINGSPNNITELCMEMKEICGELALYYACKFANMELIEKLEGMRVQDYTYALCGCACSGNIELFNKYKDRSKEDYFLINCMIQAIYGNQLKMVKYLITLGVHNIDYAIELSIKLGNKDIYEYLMTLTNDITYNALVDLLALESVEVFNKYKDMRKNVDVRYLRKGVLMRTCRKGRYERVRYLLNNYNIERHDIIDSLEEANLFGNYDIALYLFNILK</sequence>
<evidence type="ECO:0000313" key="1">
    <source>
        <dbReference type="EMBL" id="SNW62212.1"/>
    </source>
</evidence>
<organism evidence="1">
    <name type="scientific">Orpheovirus IHUMI-LCC2</name>
    <dbReference type="NCBI Taxonomy" id="2023057"/>
    <lineage>
        <taxon>Viruses</taxon>
        <taxon>Varidnaviria</taxon>
        <taxon>Bamfordvirae</taxon>
        <taxon>Nucleocytoviricota</taxon>
        <taxon>Megaviricetes</taxon>
        <taxon>Pimascovirales</taxon>
        <taxon>Ocovirineae</taxon>
        <taxon>Orpheoviridae</taxon>
        <taxon>Alphaorpheovirus</taxon>
        <taxon>Alphaorpheovirus massiliense</taxon>
    </lineage>
</organism>
<proteinExistence type="predicted"/>
<dbReference type="Proteomes" id="UP000236316">
    <property type="component" value="Segment"/>
</dbReference>
<keyword evidence="2" id="KW-1185">Reference proteome</keyword>
<gene>
    <name evidence="1" type="ORF">ORPV_308</name>
</gene>
<dbReference type="EMBL" id="LT906555">
    <property type="protein sequence ID" value="SNW62212.1"/>
    <property type="molecule type" value="Genomic_DNA"/>
</dbReference>
<accession>A0A2I2L3T6</accession>
<reference evidence="1" key="1">
    <citation type="submission" date="2017-08" db="EMBL/GenBank/DDBJ databases">
        <authorList>
            <consortium name="Urmite Genomes"/>
        </authorList>
    </citation>
    <scope>NUCLEOTIDE SEQUENCE [LARGE SCALE GENOMIC DNA]</scope>
    <source>
        <strain evidence="1">IHUMI-LCC2</strain>
    </source>
</reference>